<dbReference type="EMBL" id="JBITLE010000001">
    <property type="protein sequence ID" value="MFI7261001.1"/>
    <property type="molecule type" value="Genomic_DNA"/>
</dbReference>
<sequence>MKEPYVLGRGAGPRWTVHPPVDPYGDGYVHTAVMELREDGLTASTVAELDGVPMAGPQVTTLPAFLDELAAGWAGWSGARTWRSLGGQLTLDARHDGRGHVTLGVTLRRPGHDADDTAWSARCVFLLEAGEETTRFARDLGTLLGA</sequence>
<organism evidence="1 2">
    <name type="scientific">Micromonospora maritima</name>
    <dbReference type="NCBI Taxonomy" id="986711"/>
    <lineage>
        <taxon>Bacteria</taxon>
        <taxon>Bacillati</taxon>
        <taxon>Actinomycetota</taxon>
        <taxon>Actinomycetes</taxon>
        <taxon>Micromonosporales</taxon>
        <taxon>Micromonosporaceae</taxon>
        <taxon>Micromonospora</taxon>
    </lineage>
</organism>
<evidence type="ECO:0000313" key="2">
    <source>
        <dbReference type="Proteomes" id="UP001612812"/>
    </source>
</evidence>
<reference evidence="1 2" key="1">
    <citation type="submission" date="2024-10" db="EMBL/GenBank/DDBJ databases">
        <title>The Natural Products Discovery Center: Release of the First 8490 Sequenced Strains for Exploring Actinobacteria Biosynthetic Diversity.</title>
        <authorList>
            <person name="Kalkreuter E."/>
            <person name="Kautsar S.A."/>
            <person name="Yang D."/>
            <person name="Bader C.D."/>
            <person name="Teijaro C.N."/>
            <person name="Fluegel L."/>
            <person name="Davis C.M."/>
            <person name="Simpson J.R."/>
            <person name="Lauterbach L."/>
            <person name="Steele A.D."/>
            <person name="Gui C."/>
            <person name="Meng S."/>
            <person name="Li G."/>
            <person name="Viehrig K."/>
            <person name="Ye F."/>
            <person name="Su P."/>
            <person name="Kiefer A.F."/>
            <person name="Nichols A."/>
            <person name="Cepeda A.J."/>
            <person name="Yan W."/>
            <person name="Fan B."/>
            <person name="Jiang Y."/>
            <person name="Adhikari A."/>
            <person name="Zheng C.-J."/>
            <person name="Schuster L."/>
            <person name="Cowan T.M."/>
            <person name="Smanski M.J."/>
            <person name="Chevrette M.G."/>
            <person name="De Carvalho L.P.S."/>
            <person name="Shen B."/>
        </authorList>
    </citation>
    <scope>NUCLEOTIDE SEQUENCE [LARGE SCALE GENOMIC DNA]</scope>
    <source>
        <strain evidence="1 2">NPDC049845</strain>
    </source>
</reference>
<dbReference type="Pfam" id="PF19739">
    <property type="entry name" value="DUF6228"/>
    <property type="match status" value="1"/>
</dbReference>
<accession>A0ABW7ZFU1</accession>
<evidence type="ECO:0000313" key="1">
    <source>
        <dbReference type="EMBL" id="MFI7261001.1"/>
    </source>
</evidence>
<dbReference type="InterPro" id="IPR046196">
    <property type="entry name" value="DUF6228"/>
</dbReference>
<protein>
    <submittedName>
        <fullName evidence="1">DUF6228 family protein</fullName>
    </submittedName>
</protein>
<keyword evidence="2" id="KW-1185">Reference proteome</keyword>
<dbReference type="Proteomes" id="UP001612812">
    <property type="component" value="Unassembled WGS sequence"/>
</dbReference>
<comment type="caution">
    <text evidence="1">The sequence shown here is derived from an EMBL/GenBank/DDBJ whole genome shotgun (WGS) entry which is preliminary data.</text>
</comment>
<name>A0ABW7ZFU1_9ACTN</name>
<gene>
    <name evidence="1" type="ORF">ACIBP4_01655</name>
</gene>
<proteinExistence type="predicted"/>
<dbReference type="RefSeq" id="WP_396760941.1">
    <property type="nucleotide sequence ID" value="NZ_JBITLA010000002.1"/>
</dbReference>